<comment type="caution">
    <text evidence="1">The sequence shown here is derived from an EMBL/GenBank/DDBJ whole genome shotgun (WGS) entry which is preliminary data.</text>
</comment>
<evidence type="ECO:0000313" key="1">
    <source>
        <dbReference type="EMBL" id="GAU95705.1"/>
    </source>
</evidence>
<keyword evidence="2" id="KW-1185">Reference proteome</keyword>
<dbReference type="AlphaFoldDB" id="A0A1D1V4R7"/>
<sequence>MEHATTGTESSMICKGPLHPSACSLAGAQPFVVKIRRAQKPGSLTFCVNNALETSVLAPTYIGPRGLWL</sequence>
<protein>
    <submittedName>
        <fullName evidence="1">Uncharacterized protein</fullName>
    </submittedName>
</protein>
<accession>A0A1D1V4R7</accession>
<gene>
    <name evidence="1" type="primary">RvY_07281-1</name>
    <name evidence="1" type="synonym">RvY_07281.1</name>
    <name evidence="1" type="ORF">RvY_07281</name>
</gene>
<reference evidence="1 2" key="1">
    <citation type="journal article" date="2016" name="Nat. Commun.">
        <title>Extremotolerant tardigrade genome and improved radiotolerance of human cultured cells by tardigrade-unique protein.</title>
        <authorList>
            <person name="Hashimoto T."/>
            <person name="Horikawa D.D."/>
            <person name="Saito Y."/>
            <person name="Kuwahara H."/>
            <person name="Kozuka-Hata H."/>
            <person name="Shin-I T."/>
            <person name="Minakuchi Y."/>
            <person name="Ohishi K."/>
            <person name="Motoyama A."/>
            <person name="Aizu T."/>
            <person name="Enomoto A."/>
            <person name="Kondo K."/>
            <person name="Tanaka S."/>
            <person name="Hara Y."/>
            <person name="Koshikawa S."/>
            <person name="Sagara H."/>
            <person name="Miura T."/>
            <person name="Yokobori S."/>
            <person name="Miyagawa K."/>
            <person name="Suzuki Y."/>
            <person name="Kubo T."/>
            <person name="Oyama M."/>
            <person name="Kohara Y."/>
            <person name="Fujiyama A."/>
            <person name="Arakawa K."/>
            <person name="Katayama T."/>
            <person name="Toyoda A."/>
            <person name="Kunieda T."/>
        </authorList>
    </citation>
    <scope>NUCLEOTIDE SEQUENCE [LARGE SCALE GENOMIC DNA]</scope>
    <source>
        <strain evidence="1 2">YOKOZUNA-1</strain>
    </source>
</reference>
<proteinExistence type="predicted"/>
<name>A0A1D1V4R7_RAMVA</name>
<evidence type="ECO:0000313" key="2">
    <source>
        <dbReference type="Proteomes" id="UP000186922"/>
    </source>
</evidence>
<dbReference type="EMBL" id="BDGG01000003">
    <property type="protein sequence ID" value="GAU95705.1"/>
    <property type="molecule type" value="Genomic_DNA"/>
</dbReference>
<organism evidence="1 2">
    <name type="scientific">Ramazzottius varieornatus</name>
    <name type="common">Water bear</name>
    <name type="synonym">Tardigrade</name>
    <dbReference type="NCBI Taxonomy" id="947166"/>
    <lineage>
        <taxon>Eukaryota</taxon>
        <taxon>Metazoa</taxon>
        <taxon>Ecdysozoa</taxon>
        <taxon>Tardigrada</taxon>
        <taxon>Eutardigrada</taxon>
        <taxon>Parachela</taxon>
        <taxon>Hypsibioidea</taxon>
        <taxon>Ramazzottiidae</taxon>
        <taxon>Ramazzottius</taxon>
    </lineage>
</organism>
<dbReference type="Proteomes" id="UP000186922">
    <property type="component" value="Unassembled WGS sequence"/>
</dbReference>